<dbReference type="Gene3D" id="3.40.50.1220">
    <property type="entry name" value="TPP-binding domain"/>
    <property type="match status" value="1"/>
</dbReference>
<gene>
    <name evidence="1" type="ordered locus">Mhun_0689</name>
</gene>
<dbReference type="InterPro" id="IPR003704">
    <property type="entry name" value="CdhB"/>
</dbReference>
<keyword evidence="2" id="KW-1185">Reference proteome</keyword>
<name>Q2FQF8_METHJ</name>
<dbReference type="HOGENOM" id="CLU_123700_0_0_2"/>
<dbReference type="EMBL" id="CP000254">
    <property type="protein sequence ID" value="ABD40442.1"/>
    <property type="molecule type" value="Genomic_DNA"/>
</dbReference>
<proteinExistence type="predicted"/>
<dbReference type="GO" id="GO:0019385">
    <property type="term" value="P:methanogenesis, from acetate"/>
    <property type="evidence" value="ECO:0007669"/>
    <property type="project" value="InterPro"/>
</dbReference>
<dbReference type="GeneID" id="3925079"/>
<dbReference type="InterPro" id="IPR029035">
    <property type="entry name" value="DHS-like_NAD/FAD-binding_dom"/>
</dbReference>
<dbReference type="Pfam" id="PF02552">
    <property type="entry name" value="CO_dh"/>
    <property type="match status" value="1"/>
</dbReference>
<evidence type="ECO:0000313" key="2">
    <source>
        <dbReference type="Proteomes" id="UP000001941"/>
    </source>
</evidence>
<dbReference type="SUPFAM" id="SSF52467">
    <property type="entry name" value="DHS-like NAD/FAD-binding domain"/>
    <property type="match status" value="1"/>
</dbReference>
<evidence type="ECO:0000313" key="1">
    <source>
        <dbReference type="EMBL" id="ABD40442.1"/>
    </source>
</evidence>
<dbReference type="NCBIfam" id="TIGR00315">
    <property type="entry name" value="cdhB"/>
    <property type="match status" value="1"/>
</dbReference>
<dbReference type="InParanoid" id="Q2FQF8"/>
<organism evidence="1 2">
    <name type="scientific">Methanospirillum hungatei JF-1 (strain ATCC 27890 / DSM 864 / NBRC 100397 / JF-1)</name>
    <dbReference type="NCBI Taxonomy" id="323259"/>
    <lineage>
        <taxon>Archaea</taxon>
        <taxon>Methanobacteriati</taxon>
        <taxon>Methanobacteriota</taxon>
        <taxon>Stenosarchaea group</taxon>
        <taxon>Methanomicrobia</taxon>
        <taxon>Methanomicrobiales</taxon>
        <taxon>Methanospirillaceae</taxon>
        <taxon>Methanospirillum</taxon>
    </lineage>
</organism>
<dbReference type="RefSeq" id="WP_011447725.1">
    <property type="nucleotide sequence ID" value="NC_007796.1"/>
</dbReference>
<protein>
    <submittedName>
        <fullName evidence="1">Acetyl-CoA decarbonylase/synthase epsilon subunit</fullName>
    </submittedName>
</protein>
<dbReference type="KEGG" id="mhu:Mhun_0689"/>
<dbReference type="EnsemblBacteria" id="ABD40442">
    <property type="protein sequence ID" value="ABD40442"/>
    <property type="gene ID" value="Mhun_0689"/>
</dbReference>
<dbReference type="eggNOG" id="arCOG04408">
    <property type="taxonomic scope" value="Archaea"/>
</dbReference>
<dbReference type="OrthoDB" id="120588at2157"/>
<dbReference type="Proteomes" id="UP000001941">
    <property type="component" value="Chromosome"/>
</dbReference>
<dbReference type="AlphaFoldDB" id="Q2FQF8"/>
<dbReference type="STRING" id="323259.Mhun_0689"/>
<accession>Q2FQF8</accession>
<sequence>MSGQDSWIRAEMGGTKQASVISKPEVLMALLKKAKRPLIIIGHETISDRVRTDILIRMVSEFQKTQRIPILTTSHIAGQVMERGIRLSGVLGSMEIIDRLRDPTWNGCDGNGQYDLVFIAGFSYALGSLLFSALKQNAPQTKVISLDPKYHPHATWSYANMKTDSWKAEIDRLIDLLHSENTHQKMEEIHV</sequence>
<reference evidence="2" key="1">
    <citation type="journal article" date="2016" name="Stand. Genomic Sci.">
        <title>Complete genome sequence of Methanospirillum hungatei type strain JF1.</title>
        <authorList>
            <person name="Gunsalus R.P."/>
            <person name="Cook L.E."/>
            <person name="Crable B."/>
            <person name="Rohlin L."/>
            <person name="McDonald E."/>
            <person name="Mouttaki H."/>
            <person name="Sieber J.R."/>
            <person name="Poweleit N."/>
            <person name="Zhou H."/>
            <person name="Lapidus A.L."/>
            <person name="Daligault H.E."/>
            <person name="Land M."/>
            <person name="Gilna P."/>
            <person name="Ivanova N."/>
            <person name="Kyrpides N."/>
            <person name="Culley D.E."/>
            <person name="McInerney M.J."/>
        </authorList>
    </citation>
    <scope>NUCLEOTIDE SEQUENCE [LARGE SCALE GENOMIC DNA]</scope>
    <source>
        <strain evidence="2">ATCC 27890 / DSM 864 / NBRC 100397 / JF-1</strain>
    </source>
</reference>